<evidence type="ECO:0000313" key="5">
    <source>
        <dbReference type="Proteomes" id="UP000477543"/>
    </source>
</evidence>
<feature type="active site" evidence="1">
    <location>
        <position position="51"/>
    </location>
</feature>
<sequence length="335" mass="36367">MLCMSSTFAYQQVDVFAATEFNGNGLAVVFDADHLSDDQMQRFAKWVNMAETVFFVEPTEEEADYAIRIFTPTTELPFAGHPTLGAAHAWLESGGEPGPSGSLIQECRSGLIRLRVERKGTAEHSQRIAFLAPPLTRSGPLEPDVLQWAISGLGLQPEDVIDHSWLVNGPQPAGLVLRDADVVLAIEPDFDALEGLEVGVIGPYTASSVSNGSWQPRQSVLPRLAGTREELLPLDSSDLERSEERFGSVVMQPPADFEVRNFVPGEAVPEDPATGSLNAAFGVWLTETGYAPQRYTVRQGTRVGRDAILHVEADDQGVWVSGDVVTRVCGTVSFD</sequence>
<reference evidence="3 4" key="1">
    <citation type="submission" date="2018-01" db="EMBL/GenBank/DDBJ databases">
        <title>Glutamicibacter soli strain NHPC-3 Whole genome sequence and assembly.</title>
        <authorList>
            <person name="Choudhury P."/>
            <person name="Gupta D."/>
            <person name="Sengupta K."/>
            <person name="Jawed A."/>
            <person name="Sultana N."/>
            <person name="Saha P."/>
        </authorList>
    </citation>
    <scope>NUCLEOTIDE SEQUENCE [LARGE SCALE GENOMIC DNA]</scope>
    <source>
        <strain evidence="3 4">NHPC-3</strain>
    </source>
</reference>
<name>A0A365Y797_9MICC</name>
<gene>
    <name evidence="3" type="ORF">C1H84_17545</name>
    <name evidence="2" type="ORF">GT020_03540</name>
</gene>
<dbReference type="Gene3D" id="3.10.310.10">
    <property type="entry name" value="Diaminopimelate Epimerase, Chain A, domain 1"/>
    <property type="match status" value="2"/>
</dbReference>
<dbReference type="PANTHER" id="PTHR13774">
    <property type="entry name" value="PHENAZINE BIOSYNTHESIS PROTEIN"/>
    <property type="match status" value="1"/>
</dbReference>
<reference evidence="2 5" key="2">
    <citation type="submission" date="2020-01" db="EMBL/GenBank/DDBJ databases">
        <title>Glutamicibacter soli M275.</title>
        <authorList>
            <person name="Meng X."/>
        </authorList>
    </citation>
    <scope>NUCLEOTIDE SEQUENCE [LARGE SCALE GENOMIC DNA]</scope>
    <source>
        <strain evidence="2 5">M275</strain>
    </source>
</reference>
<evidence type="ECO:0000313" key="2">
    <source>
        <dbReference type="EMBL" id="NAZ15142.1"/>
    </source>
</evidence>
<accession>A0A365Y797</accession>
<dbReference type="Proteomes" id="UP000252167">
    <property type="component" value="Unassembled WGS sequence"/>
</dbReference>
<dbReference type="SUPFAM" id="SSF54506">
    <property type="entry name" value="Diaminopimelate epimerase-like"/>
    <property type="match status" value="1"/>
</dbReference>
<protein>
    <submittedName>
        <fullName evidence="2">PhzF family phenazine biosynthesis isomerase</fullName>
    </submittedName>
    <submittedName>
        <fullName evidence="3">PhzF family phenazine biosynthesis protein</fullName>
    </submittedName>
</protein>
<keyword evidence="4" id="KW-1185">Reference proteome</keyword>
<dbReference type="PIRSF" id="PIRSF016184">
    <property type="entry name" value="PhzC_PhzF"/>
    <property type="match status" value="1"/>
</dbReference>
<dbReference type="EMBL" id="POAF01000014">
    <property type="protein sequence ID" value="RBL98555.1"/>
    <property type="molecule type" value="Genomic_DNA"/>
</dbReference>
<dbReference type="NCBIfam" id="TIGR00654">
    <property type="entry name" value="PhzF_family"/>
    <property type="match status" value="1"/>
</dbReference>
<dbReference type="AlphaFoldDB" id="A0A365Y797"/>
<evidence type="ECO:0000256" key="1">
    <source>
        <dbReference type="PIRSR" id="PIRSR016184-1"/>
    </source>
</evidence>
<dbReference type="PANTHER" id="PTHR13774:SF32">
    <property type="entry name" value="ANTISENSE-ENHANCING SEQUENCE 1"/>
    <property type="match status" value="1"/>
</dbReference>
<dbReference type="Pfam" id="PF02567">
    <property type="entry name" value="PhzC-PhzF"/>
    <property type="match status" value="2"/>
</dbReference>
<comment type="caution">
    <text evidence="3">The sequence shown here is derived from an EMBL/GenBank/DDBJ whole genome shotgun (WGS) entry which is preliminary data.</text>
</comment>
<dbReference type="InterPro" id="IPR003719">
    <property type="entry name" value="Phenazine_PhzF-like"/>
</dbReference>
<evidence type="ECO:0000313" key="4">
    <source>
        <dbReference type="Proteomes" id="UP000252167"/>
    </source>
</evidence>
<dbReference type="GO" id="GO:0016853">
    <property type="term" value="F:isomerase activity"/>
    <property type="evidence" value="ECO:0007669"/>
    <property type="project" value="UniProtKB-KW"/>
</dbReference>
<dbReference type="Proteomes" id="UP000477543">
    <property type="component" value="Unassembled WGS sequence"/>
</dbReference>
<dbReference type="EMBL" id="WYDN01000002">
    <property type="protein sequence ID" value="NAZ15142.1"/>
    <property type="molecule type" value="Genomic_DNA"/>
</dbReference>
<evidence type="ECO:0000313" key="3">
    <source>
        <dbReference type="EMBL" id="RBL98555.1"/>
    </source>
</evidence>
<proteinExistence type="predicted"/>
<dbReference type="GO" id="GO:0005737">
    <property type="term" value="C:cytoplasm"/>
    <property type="evidence" value="ECO:0007669"/>
    <property type="project" value="TreeGrafter"/>
</dbReference>
<organism evidence="3 4">
    <name type="scientific">Glutamicibacter soli</name>
    <dbReference type="NCBI Taxonomy" id="453836"/>
    <lineage>
        <taxon>Bacteria</taxon>
        <taxon>Bacillati</taxon>
        <taxon>Actinomycetota</taxon>
        <taxon>Actinomycetes</taxon>
        <taxon>Micrococcales</taxon>
        <taxon>Micrococcaceae</taxon>
        <taxon>Glutamicibacter</taxon>
    </lineage>
</organism>
<keyword evidence="2" id="KW-0413">Isomerase</keyword>